<accession>A0ABS4A4W9</accession>
<dbReference type="Gene3D" id="2.130.10.10">
    <property type="entry name" value="YVTN repeat-like/Quinoprotein amine dehydrogenase"/>
    <property type="match status" value="1"/>
</dbReference>
<dbReference type="InterPro" id="IPR019405">
    <property type="entry name" value="Lactonase_7-beta_prop"/>
</dbReference>
<dbReference type="InterPro" id="IPR050282">
    <property type="entry name" value="Cycloisomerase_2"/>
</dbReference>
<protein>
    <submittedName>
        <fullName evidence="3">Lactonase family protein</fullName>
    </submittedName>
</protein>
<organism evidence="3 4">
    <name type="scientific">Bradyrhizobium vignae</name>
    <dbReference type="NCBI Taxonomy" id="1549949"/>
    <lineage>
        <taxon>Bacteria</taxon>
        <taxon>Pseudomonadati</taxon>
        <taxon>Pseudomonadota</taxon>
        <taxon>Alphaproteobacteria</taxon>
        <taxon>Hyphomicrobiales</taxon>
        <taxon>Nitrobacteraceae</taxon>
        <taxon>Bradyrhizobium</taxon>
    </lineage>
</organism>
<dbReference type="InterPro" id="IPR015943">
    <property type="entry name" value="WD40/YVTN_repeat-like_dom_sf"/>
</dbReference>
<dbReference type="PANTHER" id="PTHR30344:SF1">
    <property type="entry name" value="6-PHOSPHOGLUCONOLACTONASE"/>
    <property type="match status" value="1"/>
</dbReference>
<keyword evidence="4" id="KW-1185">Reference proteome</keyword>
<gene>
    <name evidence="3" type="ORF">JWS04_31180</name>
</gene>
<keyword evidence="2" id="KW-0119">Carbohydrate metabolism</keyword>
<dbReference type="Pfam" id="PF10282">
    <property type="entry name" value="Lactonase"/>
    <property type="match status" value="1"/>
</dbReference>
<dbReference type="EMBL" id="JAGIKT010000084">
    <property type="protein sequence ID" value="MBP0115451.1"/>
    <property type="molecule type" value="Genomic_DNA"/>
</dbReference>
<keyword evidence="2" id="KW-0313">Glucose metabolism</keyword>
<dbReference type="PANTHER" id="PTHR30344">
    <property type="entry name" value="6-PHOSPHOGLUCONOLACTONASE-RELATED"/>
    <property type="match status" value="1"/>
</dbReference>
<dbReference type="SUPFAM" id="SSF50974">
    <property type="entry name" value="Nitrous oxide reductase, N-terminal domain"/>
    <property type="match status" value="1"/>
</dbReference>
<name>A0ABS4A4W9_9BRAD</name>
<evidence type="ECO:0000256" key="2">
    <source>
        <dbReference type="ARBA" id="ARBA00022526"/>
    </source>
</evidence>
<comment type="caution">
    <text evidence="3">The sequence shown here is derived from an EMBL/GenBank/DDBJ whole genome shotgun (WGS) entry which is preliminary data.</text>
</comment>
<reference evidence="3 4" key="1">
    <citation type="submission" date="2021-03" db="EMBL/GenBank/DDBJ databases">
        <title>Genome Sequence of Bradyrhizobium vignae strain ISRA400.</title>
        <authorList>
            <person name="Tisa L.S."/>
            <person name="Svistoonoff S."/>
            <person name="Hocher V."/>
            <person name="Fall S."/>
            <person name="Zaiya A."/>
            <person name="Naing D."/>
            <person name="Niang N."/>
            <person name="Diouf A."/>
            <person name="Dasylva M.C."/>
            <person name="Toure O."/>
            <person name="Gueye M."/>
            <person name="Gully D."/>
            <person name="Tisseyre P."/>
            <person name="Simpson S."/>
            <person name="Morris K."/>
            <person name="Thomas W.K."/>
        </authorList>
    </citation>
    <scope>NUCLEOTIDE SEQUENCE [LARGE SCALE GENOMIC DNA]</scope>
    <source>
        <strain evidence="3 4">ISRA400</strain>
    </source>
</reference>
<proteinExistence type="inferred from homology"/>
<evidence type="ECO:0000313" key="4">
    <source>
        <dbReference type="Proteomes" id="UP000669317"/>
    </source>
</evidence>
<dbReference type="Proteomes" id="UP000669317">
    <property type="component" value="Unassembled WGS sequence"/>
</dbReference>
<dbReference type="InterPro" id="IPR011045">
    <property type="entry name" value="N2O_reductase_N"/>
</dbReference>
<evidence type="ECO:0000313" key="3">
    <source>
        <dbReference type="EMBL" id="MBP0115451.1"/>
    </source>
</evidence>
<comment type="similarity">
    <text evidence="1">Belongs to the cycloisomerase 2 family.</text>
</comment>
<evidence type="ECO:0000256" key="1">
    <source>
        <dbReference type="ARBA" id="ARBA00005564"/>
    </source>
</evidence>
<sequence length="390" mass="41438">MPRAGFQEEPILRPIRRIASRAPRAAIAISLFASLIVISGVRAGMAETFAYVGNADSNDISVFKMSESGEMIPVQTAAFKGVEKPGSSTPLAITPDHRVMIAGVRSQPYLAVSFAIDPKTGQLSHLGNGPLADSMAHIAVDRSGKFLFSASYGGNKVALNPLLASGVVGEPKQVIPTGLNAHAFLPSPDNRFAFATNLGSDQVLSFAFDAAAGTLTPSDPPAHKVAEKSGPRHFVFHPGGKFVYLLHELNGDVAAFTYEARSGAWDEIQRTTALPEGFSGKESDKKAWAADIHITPDGRFLYASERTTSTLTAYKVDASSGKLTTIGSVPTEKQPRGFQIDPSGRYLAAVGELSDGMTVYAIDQSSGALARLKSYPTGKKPNWVEFLSLP</sequence>